<protein>
    <recommendedName>
        <fullName evidence="3">Superoxide dismutase [Cu-Zn]</fullName>
        <ecNumber evidence="3">1.15.1.1</ecNumber>
    </recommendedName>
</protein>
<dbReference type="Gene3D" id="2.60.40.200">
    <property type="entry name" value="Superoxide dismutase, copper/zinc binding domain"/>
    <property type="match status" value="1"/>
</dbReference>
<dbReference type="PANTHER" id="PTHR10003">
    <property type="entry name" value="SUPEROXIDE DISMUTASE CU-ZN -RELATED"/>
    <property type="match status" value="1"/>
</dbReference>
<dbReference type="RefSeq" id="WP_204869190.1">
    <property type="nucleotide sequence ID" value="NZ_JAFBBK010000001.1"/>
</dbReference>
<feature type="chain" id="PRO_5046699160" description="Superoxide dismutase [Cu-Zn]" evidence="5">
    <location>
        <begin position="37"/>
        <end position="243"/>
    </location>
</feature>
<evidence type="ECO:0000256" key="2">
    <source>
        <dbReference type="ARBA" id="ARBA00024900"/>
    </source>
</evidence>
<keyword evidence="8" id="KW-1185">Reference proteome</keyword>
<evidence type="ECO:0000256" key="1">
    <source>
        <dbReference type="ARBA" id="ARBA00010457"/>
    </source>
</evidence>
<gene>
    <name evidence="7" type="ORF">JOE42_003099</name>
</gene>
<feature type="domain" description="Superoxide dismutase copper/zinc binding" evidence="6">
    <location>
        <begin position="94"/>
        <end position="240"/>
    </location>
</feature>
<proteinExistence type="inferred from homology"/>
<comment type="cofactor">
    <cofactor evidence="3">
        <name>Zn(2+)</name>
        <dbReference type="ChEBI" id="CHEBI:29105"/>
    </cofactor>
    <text evidence="3">Binds 1 zinc ion per subunit.</text>
</comment>
<reference evidence="7 8" key="1">
    <citation type="submission" date="2021-01" db="EMBL/GenBank/DDBJ databases">
        <title>Genomics of switchgrass bacterial isolates.</title>
        <authorList>
            <person name="Shade A."/>
        </authorList>
    </citation>
    <scope>NUCLEOTIDE SEQUENCE [LARGE SCALE GENOMIC DNA]</scope>
    <source>
        <strain evidence="7 8">PvP111</strain>
    </source>
</reference>
<evidence type="ECO:0000313" key="8">
    <source>
        <dbReference type="Proteomes" id="UP000703038"/>
    </source>
</evidence>
<dbReference type="Pfam" id="PF00080">
    <property type="entry name" value="Sod_Cu"/>
    <property type="match status" value="1"/>
</dbReference>
<evidence type="ECO:0000313" key="7">
    <source>
        <dbReference type="EMBL" id="MBM7416366.1"/>
    </source>
</evidence>
<comment type="catalytic activity">
    <reaction evidence="3">
        <text>2 superoxide + 2 H(+) = H2O2 + O2</text>
        <dbReference type="Rhea" id="RHEA:20696"/>
        <dbReference type="ChEBI" id="CHEBI:15378"/>
        <dbReference type="ChEBI" id="CHEBI:15379"/>
        <dbReference type="ChEBI" id="CHEBI:16240"/>
        <dbReference type="ChEBI" id="CHEBI:18421"/>
        <dbReference type="EC" id="1.15.1.1"/>
    </reaction>
</comment>
<dbReference type="PROSITE" id="PS51257">
    <property type="entry name" value="PROKAR_LIPOPROTEIN"/>
    <property type="match status" value="1"/>
</dbReference>
<keyword evidence="3 7" id="KW-0560">Oxidoreductase</keyword>
<comment type="similarity">
    <text evidence="1 3">Belongs to the Cu-Zn superoxide dismutase family.</text>
</comment>
<dbReference type="InterPro" id="IPR001424">
    <property type="entry name" value="SOD_Cu_Zn_dom"/>
</dbReference>
<comment type="cofactor">
    <cofactor evidence="3">
        <name>Cu cation</name>
        <dbReference type="ChEBI" id="CHEBI:23378"/>
    </cofactor>
    <text evidence="3">Binds 1 copper ion per subunit.</text>
</comment>
<accession>A0ABS2KWR9</accession>
<dbReference type="InterPro" id="IPR018152">
    <property type="entry name" value="SOD_Cu/Zn_BS"/>
</dbReference>
<dbReference type="PROSITE" id="PS00332">
    <property type="entry name" value="SOD_CU_ZN_2"/>
    <property type="match status" value="1"/>
</dbReference>
<dbReference type="EMBL" id="JAFBBK010000001">
    <property type="protein sequence ID" value="MBM7416366.1"/>
    <property type="molecule type" value="Genomic_DNA"/>
</dbReference>
<dbReference type="InterPro" id="IPR036423">
    <property type="entry name" value="SOD-like_Cu/Zn_dom_sf"/>
</dbReference>
<keyword evidence="3" id="KW-0862">Zinc</keyword>
<sequence length="243" mass="24426">MASWKRSRVAPRHLVVAPLAAVALFGMVACSNGEEASDVAGTTPPVFTSSAAPAGSEHGEESHSAGGEGSEGEGSATEAAMTGDLRSPEGETMGTVSFAEVDGHLEVTVEAEGLTPGFHGLHMHQNPVCEPDSVAPTGGEPGAFLSAGGHLQVNGNTGHPASGDLTSLQVREDGTADLTTTTDSVTLDDLRGGVAVIVHSGADNFANIPTRYTLPDGQPVPDATTLSTGDAGSRVACAVVESE</sequence>
<feature type="signal peptide" evidence="5">
    <location>
        <begin position="1"/>
        <end position="36"/>
    </location>
</feature>
<evidence type="ECO:0000256" key="3">
    <source>
        <dbReference type="RuleBase" id="RU000393"/>
    </source>
</evidence>
<dbReference type="SUPFAM" id="SSF49329">
    <property type="entry name" value="Cu,Zn superoxide dismutase-like"/>
    <property type="match status" value="1"/>
</dbReference>
<keyword evidence="5" id="KW-0732">Signal</keyword>
<dbReference type="InterPro" id="IPR024134">
    <property type="entry name" value="SOD_Cu/Zn_/chaperone"/>
</dbReference>
<feature type="region of interest" description="Disordered" evidence="4">
    <location>
        <begin position="35"/>
        <end position="91"/>
    </location>
</feature>
<dbReference type="NCBIfam" id="NF047631">
    <property type="entry name" value="SodCMycob"/>
    <property type="match status" value="1"/>
</dbReference>
<comment type="caution">
    <text evidence="7">The sequence shown here is derived from an EMBL/GenBank/DDBJ whole genome shotgun (WGS) entry which is preliminary data.</text>
</comment>
<evidence type="ECO:0000256" key="5">
    <source>
        <dbReference type="SAM" id="SignalP"/>
    </source>
</evidence>
<name>A0ABS2KWR9_9NOCA</name>
<dbReference type="GO" id="GO:0004784">
    <property type="term" value="F:superoxide dismutase activity"/>
    <property type="evidence" value="ECO:0007669"/>
    <property type="project" value="UniProtKB-EC"/>
</dbReference>
<organism evidence="7 8">
    <name type="scientific">Rhodococcoides corynebacterioides</name>
    <dbReference type="NCBI Taxonomy" id="53972"/>
    <lineage>
        <taxon>Bacteria</taxon>
        <taxon>Bacillati</taxon>
        <taxon>Actinomycetota</taxon>
        <taxon>Actinomycetes</taxon>
        <taxon>Mycobacteriales</taxon>
        <taxon>Nocardiaceae</taxon>
        <taxon>Rhodococcoides</taxon>
    </lineage>
</organism>
<dbReference type="Proteomes" id="UP000703038">
    <property type="component" value="Unassembled WGS sequence"/>
</dbReference>
<dbReference type="EC" id="1.15.1.1" evidence="3"/>
<keyword evidence="3" id="KW-0479">Metal-binding</keyword>
<evidence type="ECO:0000256" key="4">
    <source>
        <dbReference type="SAM" id="MobiDB-lite"/>
    </source>
</evidence>
<keyword evidence="3" id="KW-0186">Copper</keyword>
<evidence type="ECO:0000259" key="6">
    <source>
        <dbReference type="Pfam" id="PF00080"/>
    </source>
</evidence>
<comment type="function">
    <text evidence="2">Destroys radicals which are normally produced within the cells and which are toxic to biological systems. May play a role in favoring mycobacterial survival in phagocytes.</text>
</comment>